<dbReference type="Proteomes" id="UP000001520">
    <property type="component" value="Chromosome"/>
</dbReference>
<dbReference type="EMBL" id="AP011529">
    <property type="protein sequence ID" value="BAI79800.1"/>
    <property type="molecule type" value="Genomic_DNA"/>
</dbReference>
<dbReference type="Pfam" id="PF03781">
    <property type="entry name" value="FGE-sulfatase"/>
    <property type="match status" value="1"/>
</dbReference>
<dbReference type="AlphaFoldDB" id="D3PB27"/>
<feature type="domain" description="Sulfatase-modifying factor enzyme-like" evidence="1">
    <location>
        <begin position="35"/>
        <end position="276"/>
    </location>
</feature>
<reference evidence="2 3" key="1">
    <citation type="journal article" date="2010" name="DNA Res.">
        <title>Bacterial lifestyle in a deep-sea hydrothermal vent chimney revealed by the genome sequence of the thermophilic bacterium Deferribacter desulfuricans SSM1.</title>
        <authorList>
            <person name="Takaki Y."/>
            <person name="Shimamura S."/>
            <person name="Nakagawa S."/>
            <person name="Fukuhara Y."/>
            <person name="Horikawa H."/>
            <person name="Ankai A."/>
            <person name="Harada T."/>
            <person name="Hosoyama A."/>
            <person name="Oguchi A."/>
            <person name="Fukui S."/>
            <person name="Fujita N."/>
            <person name="Takami H."/>
            <person name="Takai K."/>
        </authorList>
    </citation>
    <scope>NUCLEOTIDE SEQUENCE [LARGE SCALE GENOMIC DNA]</scope>
    <source>
        <strain evidence="3">DSM 14783 / JCM 11476 / NBRC 101012 / SSM1</strain>
    </source>
</reference>
<evidence type="ECO:0000259" key="1">
    <source>
        <dbReference type="Pfam" id="PF03781"/>
    </source>
</evidence>
<dbReference type="SUPFAM" id="SSF56436">
    <property type="entry name" value="C-type lectin-like"/>
    <property type="match status" value="1"/>
</dbReference>
<dbReference type="InterPro" id="IPR051043">
    <property type="entry name" value="Sulfatase_Mod_Factor_Kinase"/>
</dbReference>
<dbReference type="InterPro" id="IPR005532">
    <property type="entry name" value="SUMF_dom"/>
</dbReference>
<accession>D3PB27</accession>
<dbReference type="eggNOG" id="COG1262">
    <property type="taxonomic scope" value="Bacteria"/>
</dbReference>
<keyword evidence="3" id="KW-1185">Reference proteome</keyword>
<dbReference type="KEGG" id="ddf:DEFDS_0296"/>
<evidence type="ECO:0000313" key="3">
    <source>
        <dbReference type="Proteomes" id="UP000001520"/>
    </source>
</evidence>
<protein>
    <recommendedName>
        <fullName evidence="1">Sulfatase-modifying factor enzyme-like domain-containing protein</fullName>
    </recommendedName>
</protein>
<dbReference type="Gene3D" id="3.90.1580.10">
    <property type="entry name" value="paralog of FGE (formylglycine-generating enzyme)"/>
    <property type="match status" value="1"/>
</dbReference>
<organism evidence="2 3">
    <name type="scientific">Deferribacter desulfuricans (strain DSM 14783 / JCM 11476 / NBRC 101012 / SSM1)</name>
    <dbReference type="NCBI Taxonomy" id="639282"/>
    <lineage>
        <taxon>Bacteria</taxon>
        <taxon>Pseudomonadati</taxon>
        <taxon>Deferribacterota</taxon>
        <taxon>Deferribacteres</taxon>
        <taxon>Deferribacterales</taxon>
        <taxon>Deferribacteraceae</taxon>
        <taxon>Deferribacter</taxon>
    </lineage>
</organism>
<proteinExistence type="predicted"/>
<evidence type="ECO:0000313" key="2">
    <source>
        <dbReference type="EMBL" id="BAI79800.1"/>
    </source>
</evidence>
<gene>
    <name evidence="2" type="ordered locus">DEFDS_0296</name>
</gene>
<sequence>MKKFILITLFFIFSLIFSNFGYTADYYIEPTTGIKFVRIPGGCFWMGDNNGNIDEKPLHKVCVDEFYMSIYEITNEQYRKFEPKHNSGKYKGYSLNGDKQPVVNISWEDAKNFTKWLSKRNDIIFRLPTEAEWEYTARAGSRKDFYWGDNVSVICEYANVHDTTSKKTFKNFTWDNFQCNDGFAVTAPVGSFKPNKFGLYDMLGNVWEWTEDVYAHDYYLKSPLRNPKGPKPELNKENKRVIRGGGWPCKPSLVRLASRNWDYQDSISVRIGFRIVMIKN</sequence>
<dbReference type="InterPro" id="IPR042095">
    <property type="entry name" value="SUMF_sf"/>
</dbReference>
<dbReference type="PANTHER" id="PTHR23150">
    <property type="entry name" value="SULFATASE MODIFYING FACTOR 1, 2"/>
    <property type="match status" value="1"/>
</dbReference>
<dbReference type="HOGENOM" id="CLU_012431_2_3_0"/>
<dbReference type="PANTHER" id="PTHR23150:SF19">
    <property type="entry name" value="FORMYLGLYCINE-GENERATING ENZYME"/>
    <property type="match status" value="1"/>
</dbReference>
<dbReference type="STRING" id="639282.DEFDS_0296"/>
<dbReference type="RefSeq" id="WP_013007048.1">
    <property type="nucleotide sequence ID" value="NC_013939.1"/>
</dbReference>
<name>D3PB27_DEFDS</name>
<dbReference type="OrthoDB" id="9768004at2"/>
<dbReference type="InterPro" id="IPR016187">
    <property type="entry name" value="CTDL_fold"/>
</dbReference>
<dbReference type="GO" id="GO:0120147">
    <property type="term" value="F:formylglycine-generating oxidase activity"/>
    <property type="evidence" value="ECO:0007669"/>
    <property type="project" value="TreeGrafter"/>
</dbReference>